<evidence type="ECO:0000313" key="2">
    <source>
        <dbReference type="Proteomes" id="UP000321504"/>
    </source>
</evidence>
<gene>
    <name evidence="1" type="ORF">FVP01_13070</name>
</gene>
<evidence type="ECO:0000313" key="1">
    <source>
        <dbReference type="EMBL" id="TXN16875.1"/>
    </source>
</evidence>
<comment type="caution">
    <text evidence="1">The sequence shown here is derived from an EMBL/GenBank/DDBJ whole genome shotgun (WGS) entry which is preliminary data.</text>
</comment>
<sequence>MLFGENKLLQRCALMFHLPITTHKLGKKTLA</sequence>
<organism evidence="1 2">
    <name type="scientific">Vibrio parahaemolyticus</name>
    <dbReference type="NCBI Taxonomy" id="670"/>
    <lineage>
        <taxon>Bacteria</taxon>
        <taxon>Pseudomonadati</taxon>
        <taxon>Pseudomonadota</taxon>
        <taxon>Gammaproteobacteria</taxon>
        <taxon>Vibrionales</taxon>
        <taxon>Vibrionaceae</taxon>
        <taxon>Vibrio</taxon>
    </lineage>
</organism>
<protein>
    <submittedName>
        <fullName evidence="1">Uncharacterized protein</fullName>
    </submittedName>
</protein>
<proteinExistence type="predicted"/>
<reference evidence="1 2" key="1">
    <citation type="submission" date="2019-08" db="EMBL/GenBank/DDBJ databases">
        <title>Emerging of two pre-pandemic pathogenic O4:KUT lineages of Vibrio parahaemolyticus in coastal eastern China.</title>
        <authorList>
            <person name="Yu H."/>
        </authorList>
    </citation>
    <scope>NUCLEOTIDE SEQUENCE [LARGE SCALE GENOMIC DNA]</scope>
    <source>
        <strain evidence="1 2">HZ17-383</strain>
    </source>
</reference>
<accession>A0AA46L8I3</accession>
<dbReference type="AlphaFoldDB" id="A0AA46L8I3"/>
<dbReference type="Proteomes" id="UP000321504">
    <property type="component" value="Unassembled WGS sequence"/>
</dbReference>
<dbReference type="EMBL" id="VRMQ01000002">
    <property type="protein sequence ID" value="TXN16875.1"/>
    <property type="molecule type" value="Genomic_DNA"/>
</dbReference>
<name>A0AA46L8I3_VIBPH</name>